<sequence>MSGEPKIIDNLRDTPLSWLELKPIILSADPGEIQKLARSPEVCGAYRAFRERNNCEWASIYDYLLCDKFGFEWAWEDDCQVETGVVGGDGRSSDARDVRRRKKRSMPTFREYLSDQRTREMEGKLKLCVNDFPYYYSPGVQHWILWKLGGMITSDEIANAKSEILRESGRREEEGSALSDHEIFLHWVNPPHLKSLPGIDHVHILFNGLP</sequence>
<protein>
    <submittedName>
        <fullName evidence="1">Uncharacterized protein</fullName>
    </submittedName>
</protein>
<keyword evidence="2" id="KW-1185">Reference proteome</keyword>
<organism evidence="1 2">
    <name type="scientific">Cyclostephanos tholiformis</name>
    <dbReference type="NCBI Taxonomy" id="382380"/>
    <lineage>
        <taxon>Eukaryota</taxon>
        <taxon>Sar</taxon>
        <taxon>Stramenopiles</taxon>
        <taxon>Ochrophyta</taxon>
        <taxon>Bacillariophyta</taxon>
        <taxon>Coscinodiscophyceae</taxon>
        <taxon>Thalassiosirophycidae</taxon>
        <taxon>Stephanodiscales</taxon>
        <taxon>Stephanodiscaceae</taxon>
        <taxon>Cyclostephanos</taxon>
    </lineage>
</organism>
<dbReference type="Proteomes" id="UP001530377">
    <property type="component" value="Unassembled WGS sequence"/>
</dbReference>
<dbReference type="InterPro" id="IPR022036">
    <property type="entry name" value="DUF3605"/>
</dbReference>
<evidence type="ECO:0000313" key="2">
    <source>
        <dbReference type="Proteomes" id="UP001530377"/>
    </source>
</evidence>
<proteinExistence type="predicted"/>
<accession>A0ABD3RRG1</accession>
<dbReference type="PANTHER" id="PTHR35020:SF2">
    <property type="entry name" value="N-ACETYLGLUCOSAMINE-INDUCED PROTEIN 1"/>
    <property type="match status" value="1"/>
</dbReference>
<reference evidence="1 2" key="1">
    <citation type="submission" date="2024-10" db="EMBL/GenBank/DDBJ databases">
        <title>Updated reference genomes for cyclostephanoid diatoms.</title>
        <authorList>
            <person name="Roberts W.R."/>
            <person name="Alverson A.J."/>
        </authorList>
    </citation>
    <scope>NUCLEOTIDE SEQUENCE [LARGE SCALE GENOMIC DNA]</scope>
    <source>
        <strain evidence="1 2">AJA228-03</strain>
    </source>
</reference>
<gene>
    <name evidence="1" type="ORF">ACHAXA_000710</name>
</gene>
<comment type="caution">
    <text evidence="1">The sequence shown here is derived from an EMBL/GenBank/DDBJ whole genome shotgun (WGS) entry which is preliminary data.</text>
</comment>
<name>A0ABD3RRG1_9STRA</name>
<dbReference type="EMBL" id="JALLPB020000197">
    <property type="protein sequence ID" value="KAL3815473.1"/>
    <property type="molecule type" value="Genomic_DNA"/>
</dbReference>
<evidence type="ECO:0000313" key="1">
    <source>
        <dbReference type="EMBL" id="KAL3815473.1"/>
    </source>
</evidence>
<dbReference type="AlphaFoldDB" id="A0ABD3RRG1"/>
<dbReference type="Pfam" id="PF12239">
    <property type="entry name" value="DUF3605"/>
    <property type="match status" value="1"/>
</dbReference>
<dbReference type="PANTHER" id="PTHR35020">
    <property type="entry name" value="N-ACETYLGLUCOSAMINE-INDUCED PROTEIN 1"/>
    <property type="match status" value="1"/>
</dbReference>